<evidence type="ECO:0000313" key="1">
    <source>
        <dbReference type="EMBL" id="MBA0755020.1"/>
    </source>
</evidence>
<comment type="caution">
    <text evidence="1">The sequence shown here is derived from an EMBL/GenBank/DDBJ whole genome shotgun (WGS) entry which is preliminary data.</text>
</comment>
<dbReference type="EMBL" id="JABEZY010266787">
    <property type="protein sequence ID" value="MBA0755020.1"/>
    <property type="molecule type" value="Genomic_DNA"/>
</dbReference>
<gene>
    <name evidence="1" type="ORF">Gogos_021041</name>
</gene>
<dbReference type="AlphaFoldDB" id="A0A7J9D2S7"/>
<organism evidence="1 2">
    <name type="scientific">Gossypium gossypioides</name>
    <name type="common">Mexican cotton</name>
    <name type="synonym">Selera gossypioides</name>
    <dbReference type="NCBI Taxonomy" id="34282"/>
    <lineage>
        <taxon>Eukaryota</taxon>
        <taxon>Viridiplantae</taxon>
        <taxon>Streptophyta</taxon>
        <taxon>Embryophyta</taxon>
        <taxon>Tracheophyta</taxon>
        <taxon>Spermatophyta</taxon>
        <taxon>Magnoliopsida</taxon>
        <taxon>eudicotyledons</taxon>
        <taxon>Gunneridae</taxon>
        <taxon>Pentapetalae</taxon>
        <taxon>rosids</taxon>
        <taxon>malvids</taxon>
        <taxon>Malvales</taxon>
        <taxon>Malvaceae</taxon>
        <taxon>Malvoideae</taxon>
        <taxon>Gossypium</taxon>
    </lineage>
</organism>
<accession>A0A7J9D2S7</accession>
<keyword evidence="2" id="KW-1185">Reference proteome</keyword>
<sequence length="34" mass="3987">MVTPVPVKKVSYQVFSEDYSPLKEFVAIQMIQHF</sequence>
<evidence type="ECO:0000313" key="2">
    <source>
        <dbReference type="Proteomes" id="UP000593579"/>
    </source>
</evidence>
<dbReference type="OrthoDB" id="1430424at2759"/>
<name>A0A7J9D2S7_GOSGO</name>
<protein>
    <submittedName>
        <fullName evidence="1">Uncharacterized protein</fullName>
    </submittedName>
</protein>
<dbReference type="Proteomes" id="UP000593579">
    <property type="component" value="Unassembled WGS sequence"/>
</dbReference>
<reference evidence="1 2" key="1">
    <citation type="journal article" date="2019" name="Genome Biol. Evol.">
        <title>Insights into the evolution of the New World diploid cottons (Gossypium, subgenus Houzingenia) based on genome sequencing.</title>
        <authorList>
            <person name="Grover C.E."/>
            <person name="Arick M.A. 2nd"/>
            <person name="Thrash A."/>
            <person name="Conover J.L."/>
            <person name="Sanders W.S."/>
            <person name="Peterson D.G."/>
            <person name="Frelichowski J.E."/>
            <person name="Scheffler J.A."/>
            <person name="Scheffler B.E."/>
            <person name="Wendel J.F."/>
        </authorList>
    </citation>
    <scope>NUCLEOTIDE SEQUENCE [LARGE SCALE GENOMIC DNA]</scope>
    <source>
        <strain evidence="1">5</strain>
        <tissue evidence="1">Leaf</tissue>
    </source>
</reference>
<proteinExistence type="predicted"/>